<name>A0AAU7P0K7_9GAMM</name>
<proteinExistence type="predicted"/>
<geneLocation type="plasmid" evidence="1 2">
    <name>unnamed2</name>
</geneLocation>
<reference evidence="1 2" key="1">
    <citation type="journal article" date="2024" name="Microbiology">
        <title>Methylomarinum rosea sp. nov., a novel halophilic methanotrophic bacterium from the hypersaline Lake Elton.</title>
        <authorList>
            <person name="Suleimanov R.Z."/>
            <person name="Oshkin I.Y."/>
            <person name="Danilova O.V."/>
            <person name="Suzina N.E."/>
            <person name="Dedysh S.N."/>
        </authorList>
    </citation>
    <scope>NUCLEOTIDE SEQUENCE [LARGE SCALE GENOMIC DNA]</scope>
    <source>
        <strain evidence="1 2">Ch1-1</strain>
        <plasmid evidence="2">unnamed2</plasmid>
    </source>
</reference>
<organism evidence="1 2">
    <name type="scientific">Methylomarinum roseum</name>
    <dbReference type="NCBI Taxonomy" id="3067653"/>
    <lineage>
        <taxon>Bacteria</taxon>
        <taxon>Pseudomonadati</taxon>
        <taxon>Pseudomonadota</taxon>
        <taxon>Gammaproteobacteria</taxon>
        <taxon>Methylococcales</taxon>
        <taxon>Methylococcaceae</taxon>
        <taxon>Methylomarinum</taxon>
    </lineage>
</organism>
<dbReference type="Proteomes" id="UP001225378">
    <property type="component" value="Plasmid unnamed2"/>
</dbReference>
<dbReference type="KEGG" id="mech:Q9L42_020980"/>
<keyword evidence="2" id="KW-1185">Reference proteome</keyword>
<evidence type="ECO:0000313" key="1">
    <source>
        <dbReference type="EMBL" id="XBS22783.1"/>
    </source>
</evidence>
<protein>
    <submittedName>
        <fullName evidence="1">Uncharacterized protein</fullName>
    </submittedName>
</protein>
<accession>A0AAU7P0K7</accession>
<gene>
    <name evidence="1" type="ORF">Q9L42_020980</name>
</gene>
<dbReference type="RefSeq" id="WP_305906322.1">
    <property type="nucleotide sequence ID" value="NZ_CP157744.1"/>
</dbReference>
<dbReference type="AlphaFoldDB" id="A0AAU7P0K7"/>
<evidence type="ECO:0000313" key="2">
    <source>
        <dbReference type="Proteomes" id="UP001225378"/>
    </source>
</evidence>
<keyword evidence="1" id="KW-0614">Plasmid</keyword>
<dbReference type="EMBL" id="CP157744">
    <property type="protein sequence ID" value="XBS22783.1"/>
    <property type="molecule type" value="Genomic_DNA"/>
</dbReference>
<sequence length="122" mass="14131">MTNYDEAYANAMMVQNAKQIADAGVAFADGIKAKAQARKVKRVLEEKDEYIAELIRRGDIWEDRATAAETAEAIWIRMLRELFANNQVINISKEELNKRFDEQYEQDLSEKMQEISAKRSNR</sequence>